<comment type="caution">
    <text evidence="2">The sequence shown here is derived from an EMBL/GenBank/DDBJ whole genome shotgun (WGS) entry which is preliminary data.</text>
</comment>
<dbReference type="RefSeq" id="WP_344570441.1">
    <property type="nucleotide sequence ID" value="NZ_BAAARJ010000029.1"/>
</dbReference>
<protein>
    <recommendedName>
        <fullName evidence="4">Nudix hydrolase domain-containing protein</fullName>
    </recommendedName>
</protein>
<feature type="region of interest" description="Disordered" evidence="1">
    <location>
        <begin position="1"/>
        <end position="21"/>
    </location>
</feature>
<evidence type="ECO:0000313" key="3">
    <source>
        <dbReference type="Proteomes" id="UP001501447"/>
    </source>
</evidence>
<evidence type="ECO:0008006" key="4">
    <source>
        <dbReference type="Google" id="ProtNLM"/>
    </source>
</evidence>
<organism evidence="2 3">
    <name type="scientific">Streptomyces axinellae</name>
    <dbReference type="NCBI Taxonomy" id="552788"/>
    <lineage>
        <taxon>Bacteria</taxon>
        <taxon>Bacillati</taxon>
        <taxon>Actinomycetota</taxon>
        <taxon>Actinomycetes</taxon>
        <taxon>Kitasatosporales</taxon>
        <taxon>Streptomycetaceae</taxon>
        <taxon>Streptomyces</taxon>
    </lineage>
</organism>
<proteinExistence type="predicted"/>
<dbReference type="InterPro" id="IPR046030">
    <property type="entry name" value="DUF5988"/>
</dbReference>
<accession>A0ABN3QXF6</accession>
<dbReference type="EMBL" id="BAAARJ010000029">
    <property type="protein sequence ID" value="GAA2637351.1"/>
    <property type="molecule type" value="Genomic_DNA"/>
</dbReference>
<dbReference type="Pfam" id="PF19450">
    <property type="entry name" value="DUF5988"/>
    <property type="match status" value="1"/>
</dbReference>
<reference evidence="2 3" key="1">
    <citation type="journal article" date="2019" name="Int. J. Syst. Evol. Microbiol.">
        <title>The Global Catalogue of Microorganisms (GCM) 10K type strain sequencing project: providing services to taxonomists for standard genome sequencing and annotation.</title>
        <authorList>
            <consortium name="The Broad Institute Genomics Platform"/>
            <consortium name="The Broad Institute Genome Sequencing Center for Infectious Disease"/>
            <person name="Wu L."/>
            <person name="Ma J."/>
        </authorList>
    </citation>
    <scope>NUCLEOTIDE SEQUENCE [LARGE SCALE GENOMIC DNA]</scope>
    <source>
        <strain evidence="2 3">JCM 16373</strain>
    </source>
</reference>
<sequence>MTGIHREASEESAVEVQLTGGPVEIPETTRVRQGLINDGIVKIAHRGGYEHFELVTPDTEREGNTPVVFRWTMRTKIAE</sequence>
<name>A0ABN3QXF6_9ACTN</name>
<evidence type="ECO:0000313" key="2">
    <source>
        <dbReference type="EMBL" id="GAA2637351.1"/>
    </source>
</evidence>
<dbReference type="Proteomes" id="UP001501447">
    <property type="component" value="Unassembled WGS sequence"/>
</dbReference>
<keyword evidence="3" id="KW-1185">Reference proteome</keyword>
<evidence type="ECO:0000256" key="1">
    <source>
        <dbReference type="SAM" id="MobiDB-lite"/>
    </source>
</evidence>
<gene>
    <name evidence="2" type="ORF">GCM10009863_62570</name>
</gene>